<evidence type="ECO:0000313" key="1">
    <source>
        <dbReference type="EMBL" id="QHT25204.1"/>
    </source>
</evidence>
<dbReference type="EMBL" id="MN739759">
    <property type="protein sequence ID" value="QHT25204.1"/>
    <property type="molecule type" value="Genomic_DNA"/>
</dbReference>
<organism evidence="1">
    <name type="scientific">viral metagenome</name>
    <dbReference type="NCBI Taxonomy" id="1070528"/>
    <lineage>
        <taxon>unclassified sequences</taxon>
        <taxon>metagenomes</taxon>
        <taxon>organismal metagenomes</taxon>
    </lineage>
</organism>
<reference evidence="1" key="1">
    <citation type="journal article" date="2020" name="Nature">
        <title>Giant virus diversity and host interactions through global metagenomics.</title>
        <authorList>
            <person name="Schulz F."/>
            <person name="Roux S."/>
            <person name="Paez-Espino D."/>
            <person name="Jungbluth S."/>
            <person name="Walsh D.A."/>
            <person name="Denef V.J."/>
            <person name="McMahon K.D."/>
            <person name="Konstantinidis K.T."/>
            <person name="Eloe-Fadrosh E.A."/>
            <person name="Kyrpides N.C."/>
            <person name="Woyke T."/>
        </authorList>
    </citation>
    <scope>NUCLEOTIDE SEQUENCE</scope>
    <source>
        <strain evidence="1">GVMAG-M-3300023179-150</strain>
    </source>
</reference>
<accession>A0A6C0E7Z1</accession>
<sequence>MIYNAKVFNDMGHININIYPNVSNSYDITRFINSKIRNKIDYATLISDRGATFYILKPGFENQWSYIFNNDTINLTYELDNFNPTTMIYC</sequence>
<name>A0A6C0E7Z1_9ZZZZ</name>
<dbReference type="AlphaFoldDB" id="A0A6C0E7Z1"/>
<protein>
    <submittedName>
        <fullName evidence="1">Uncharacterized protein</fullName>
    </submittedName>
</protein>
<proteinExistence type="predicted"/>